<keyword evidence="1" id="KW-0812">Transmembrane</keyword>
<sequence length="99" mass="10443">MKNFEARYTVVGTSALKVDASQNQAHAAIIEFPASGKTGRPRHAASRHLHGRVSDLELVSELRTGTARGKAFGRIAPWQSVSAGVVLAAAAFATIFLGI</sequence>
<dbReference type="RefSeq" id="WP_102378095.1">
    <property type="nucleotide sequence ID" value="NZ_AP025564.1"/>
</dbReference>
<keyword evidence="1" id="KW-1133">Transmembrane helix</keyword>
<accession>A0ABM7WJ94</accession>
<gene>
    <name evidence="2" type="ORF">CE91St30_17110</name>
</gene>
<dbReference type="EMBL" id="AP025564">
    <property type="protein sequence ID" value="BDE96378.1"/>
    <property type="molecule type" value="Genomic_DNA"/>
</dbReference>
<evidence type="ECO:0000256" key="1">
    <source>
        <dbReference type="SAM" id="Phobius"/>
    </source>
</evidence>
<reference evidence="2 3" key="1">
    <citation type="submission" date="2022-01" db="EMBL/GenBank/DDBJ databases">
        <title>Novel bile acid biosynthetic pathways are enriched in the microbiome of centenarians.</title>
        <authorList>
            <person name="Sato Y."/>
            <person name="Atarashi K."/>
            <person name="Plichta R.D."/>
            <person name="Arai Y."/>
            <person name="Sasajima S."/>
            <person name="Kearney M.S."/>
            <person name="Suda W."/>
            <person name="Takeshita K."/>
            <person name="Sasaki T."/>
            <person name="Okamoto S."/>
            <person name="Skelly N.A."/>
            <person name="Okamura Y."/>
            <person name="Vlamakis H."/>
            <person name="Li Y."/>
            <person name="Tanoue T."/>
            <person name="Takei H."/>
            <person name="Nittono H."/>
            <person name="Narushima S."/>
            <person name="Irie J."/>
            <person name="Itoh H."/>
            <person name="Moriya K."/>
            <person name="Sugiura Y."/>
            <person name="Suematsu M."/>
            <person name="Moritoki N."/>
            <person name="Shibata S."/>
            <person name="Littman R.D."/>
            <person name="Fischbach A.M."/>
            <person name="Uwamino Y."/>
            <person name="Inoue T."/>
            <person name="Honda A."/>
            <person name="Hattori M."/>
            <person name="Murai T."/>
            <person name="Xavier J.R."/>
            <person name="Hirose N."/>
            <person name="Honda K."/>
        </authorList>
    </citation>
    <scope>NUCLEOTIDE SEQUENCE [LARGE SCALE GENOMIC DNA]</scope>
    <source>
        <strain evidence="2 3">CE91-St30</strain>
    </source>
</reference>
<dbReference type="Proteomes" id="UP001320544">
    <property type="component" value="Chromosome"/>
</dbReference>
<protein>
    <submittedName>
        <fullName evidence="2">Uncharacterized protein</fullName>
    </submittedName>
</protein>
<organism evidence="2 3">
    <name type="scientific">Raoultibacter timonensis</name>
    <dbReference type="NCBI Taxonomy" id="1907662"/>
    <lineage>
        <taxon>Bacteria</taxon>
        <taxon>Bacillati</taxon>
        <taxon>Actinomycetota</taxon>
        <taxon>Coriobacteriia</taxon>
        <taxon>Eggerthellales</taxon>
        <taxon>Eggerthellaceae</taxon>
        <taxon>Raoultibacter</taxon>
    </lineage>
</organism>
<keyword evidence="3" id="KW-1185">Reference proteome</keyword>
<evidence type="ECO:0000313" key="3">
    <source>
        <dbReference type="Proteomes" id="UP001320544"/>
    </source>
</evidence>
<evidence type="ECO:0000313" key="2">
    <source>
        <dbReference type="EMBL" id="BDE96378.1"/>
    </source>
</evidence>
<feature type="transmembrane region" description="Helical" evidence="1">
    <location>
        <begin position="78"/>
        <end position="98"/>
    </location>
</feature>
<keyword evidence="1" id="KW-0472">Membrane</keyword>
<proteinExistence type="predicted"/>
<name>A0ABM7WJ94_9ACTN</name>